<reference evidence="1 2" key="1">
    <citation type="submission" date="2014-12" db="EMBL/GenBank/DDBJ databases">
        <title>Genome sequencing of Alteromonas marina AD001.</title>
        <authorList>
            <person name="Adrian T.G.S."/>
            <person name="Chan K.G."/>
        </authorList>
    </citation>
    <scope>NUCLEOTIDE SEQUENCE [LARGE SCALE GENOMIC DNA]</scope>
    <source>
        <strain evidence="1 2">AD001</strain>
    </source>
</reference>
<dbReference type="Proteomes" id="UP000031197">
    <property type="component" value="Unassembled WGS sequence"/>
</dbReference>
<comment type="caution">
    <text evidence="1">The sequence shown here is derived from an EMBL/GenBank/DDBJ whole genome shotgun (WGS) entry which is preliminary data.</text>
</comment>
<dbReference type="OrthoDB" id="5322443at2"/>
<dbReference type="RefSeq" id="WP_039219075.1">
    <property type="nucleotide sequence ID" value="NZ_JWLW01000012.1"/>
</dbReference>
<protein>
    <recommendedName>
        <fullName evidence="3">Uracil-DNA glycosylase-like domain-containing protein</fullName>
    </recommendedName>
</protein>
<evidence type="ECO:0000313" key="1">
    <source>
        <dbReference type="EMBL" id="KHT54450.1"/>
    </source>
</evidence>
<dbReference type="AlphaFoldDB" id="A0A0B3Z816"/>
<sequence length="240" mass="27436">MDKKPNIAHSEFPGFNTHRGIMLCGYEWGHTKEEQEIEKASEGNGLFFDEYATCTFSNQAPRYGDRALSWKYQRMIKKWFEMWGCPLDSNGLGQPLDKKIVQTNWMDTQGHNTTDSGNGMKLSQRLISEHQVNNFLFHIEYFKPKLILLLGRELIAALNNDQVKPQFEAIVGKANGYPEVIQGTPPGTRFKIFFQDFVSGNNDSTHVVCLPHPSGSRGVKDSYMLQFKDRMYPLLSGFVE</sequence>
<organism evidence="1 2">
    <name type="scientific">Alteromonas marina</name>
    <dbReference type="NCBI Taxonomy" id="203795"/>
    <lineage>
        <taxon>Bacteria</taxon>
        <taxon>Pseudomonadati</taxon>
        <taxon>Pseudomonadota</taxon>
        <taxon>Gammaproteobacteria</taxon>
        <taxon>Alteromonadales</taxon>
        <taxon>Alteromonadaceae</taxon>
        <taxon>Alteromonas/Salinimonas group</taxon>
        <taxon>Alteromonas</taxon>
    </lineage>
</organism>
<dbReference type="EMBL" id="JWLW01000012">
    <property type="protein sequence ID" value="KHT54450.1"/>
    <property type="molecule type" value="Genomic_DNA"/>
</dbReference>
<gene>
    <name evidence="1" type="ORF">RJ41_08020</name>
</gene>
<accession>A0A0B3Z816</accession>
<keyword evidence="2" id="KW-1185">Reference proteome</keyword>
<proteinExistence type="predicted"/>
<evidence type="ECO:0000313" key="2">
    <source>
        <dbReference type="Proteomes" id="UP000031197"/>
    </source>
</evidence>
<evidence type="ECO:0008006" key="3">
    <source>
        <dbReference type="Google" id="ProtNLM"/>
    </source>
</evidence>
<name>A0A0B3Z816_9ALTE</name>